<dbReference type="OrthoDB" id="556745at2"/>
<proteinExistence type="predicted"/>
<protein>
    <submittedName>
        <fullName evidence="7">Fusaric acid resistance family protein</fullName>
    </submittedName>
</protein>
<keyword evidence="8" id="KW-1185">Reference proteome</keyword>
<keyword evidence="4 5" id="KW-0472">Membrane</keyword>
<feature type="transmembrane region" description="Helical" evidence="5">
    <location>
        <begin position="141"/>
        <end position="158"/>
    </location>
</feature>
<dbReference type="EMBL" id="QJKI01000009">
    <property type="protein sequence ID" value="PXX78820.1"/>
    <property type="molecule type" value="Genomic_DNA"/>
</dbReference>
<gene>
    <name evidence="7" type="ORF">DFR34_10943</name>
</gene>
<feature type="transmembrane region" description="Helical" evidence="5">
    <location>
        <begin position="110"/>
        <end position="129"/>
    </location>
</feature>
<feature type="domain" description="Integral membrane bound transporter" evidence="6">
    <location>
        <begin position="25"/>
        <end position="149"/>
    </location>
</feature>
<organism evidence="7 8">
    <name type="scientific">Rivihabitans pingtungensis</name>
    <dbReference type="NCBI Taxonomy" id="1054498"/>
    <lineage>
        <taxon>Bacteria</taxon>
        <taxon>Pseudomonadati</taxon>
        <taxon>Pseudomonadota</taxon>
        <taxon>Betaproteobacteria</taxon>
        <taxon>Neisseriales</taxon>
        <taxon>Aquaspirillaceae</taxon>
        <taxon>Rivihabitans</taxon>
    </lineage>
</organism>
<dbReference type="AlphaFoldDB" id="A0A318KMM6"/>
<dbReference type="RefSeq" id="WP_110390743.1">
    <property type="nucleotide sequence ID" value="NZ_JAKLKZ010000011.1"/>
</dbReference>
<accession>A0A318KMM6</accession>
<dbReference type="Proteomes" id="UP000247555">
    <property type="component" value="Unassembled WGS sequence"/>
</dbReference>
<evidence type="ECO:0000313" key="7">
    <source>
        <dbReference type="EMBL" id="PXX78820.1"/>
    </source>
</evidence>
<reference evidence="7 8" key="1">
    <citation type="submission" date="2018-05" db="EMBL/GenBank/DDBJ databases">
        <title>Genomic Encyclopedia of Type Strains, Phase IV (KMG-IV): sequencing the most valuable type-strain genomes for metagenomic binning, comparative biology and taxonomic classification.</title>
        <authorList>
            <person name="Goeker M."/>
        </authorList>
    </citation>
    <scope>NUCLEOTIDE SEQUENCE [LARGE SCALE GENOMIC DNA]</scope>
    <source>
        <strain evidence="7 8">DSM 29661</strain>
    </source>
</reference>
<evidence type="ECO:0000259" key="6">
    <source>
        <dbReference type="Pfam" id="PF13515"/>
    </source>
</evidence>
<name>A0A318KMM6_9NEIS</name>
<feature type="transmembrane region" description="Helical" evidence="5">
    <location>
        <begin position="66"/>
        <end position="98"/>
    </location>
</feature>
<evidence type="ECO:0000256" key="4">
    <source>
        <dbReference type="ARBA" id="ARBA00023136"/>
    </source>
</evidence>
<keyword evidence="2 5" id="KW-0812">Transmembrane</keyword>
<evidence type="ECO:0000256" key="3">
    <source>
        <dbReference type="ARBA" id="ARBA00022989"/>
    </source>
</evidence>
<comment type="subcellular location">
    <subcellularLocation>
        <location evidence="1">Membrane</location>
        <topology evidence="1">Multi-pass membrane protein</topology>
    </subcellularLocation>
</comment>
<keyword evidence="3 5" id="KW-1133">Transmembrane helix</keyword>
<evidence type="ECO:0000256" key="1">
    <source>
        <dbReference type="ARBA" id="ARBA00004141"/>
    </source>
</evidence>
<dbReference type="Pfam" id="PF13515">
    <property type="entry name" value="FUSC_2"/>
    <property type="match status" value="1"/>
</dbReference>
<dbReference type="InterPro" id="IPR049453">
    <property type="entry name" value="Memb_transporter_dom"/>
</dbReference>
<sequence length="172" mass="18333">MPSFIMSLSASLLFALKIALATLLAWPLLTWLGIEQPVWAVVTIAAVSDPKLTATADLVRDRVSNTLIGCVVALLTVWTVGAHLGSLAAALAVSVVLARTIDHYPGSWRLTPITVAILLGSGIGLPASAALNLAGLRAAEIIVGSLLALGLAWAFSWWPHRRWRNWRLARQG</sequence>
<evidence type="ECO:0000256" key="2">
    <source>
        <dbReference type="ARBA" id="ARBA00022692"/>
    </source>
</evidence>
<evidence type="ECO:0000313" key="8">
    <source>
        <dbReference type="Proteomes" id="UP000247555"/>
    </source>
</evidence>
<comment type="caution">
    <text evidence="7">The sequence shown here is derived from an EMBL/GenBank/DDBJ whole genome shotgun (WGS) entry which is preliminary data.</text>
</comment>
<dbReference type="GO" id="GO:0016020">
    <property type="term" value="C:membrane"/>
    <property type="evidence" value="ECO:0007669"/>
    <property type="project" value="UniProtKB-SubCell"/>
</dbReference>
<evidence type="ECO:0000256" key="5">
    <source>
        <dbReference type="SAM" id="Phobius"/>
    </source>
</evidence>